<dbReference type="PANTHER" id="PTHR46108:SF3">
    <property type="entry name" value="WD REPEAT- AND FYVE DOMAIN-CONTAINING PROTEIN 4"/>
    <property type="match status" value="1"/>
</dbReference>
<dbReference type="InterPro" id="IPR036372">
    <property type="entry name" value="BEACH_dom_sf"/>
</dbReference>
<dbReference type="InterPro" id="IPR051944">
    <property type="entry name" value="BEACH_domain_protein"/>
</dbReference>
<keyword evidence="4" id="KW-1185">Reference proteome</keyword>
<evidence type="ECO:0000313" key="4">
    <source>
        <dbReference type="Proteomes" id="UP000324632"/>
    </source>
</evidence>
<dbReference type="PANTHER" id="PTHR46108">
    <property type="entry name" value="BLUE CHEESE"/>
    <property type="match status" value="1"/>
</dbReference>
<accession>A0A5A9PB43</accession>
<dbReference type="AlphaFoldDB" id="A0A5A9PB43"/>
<protein>
    <submittedName>
        <fullName evidence="3">WD repeat-and FYVE domain-containing protein 4</fullName>
    </submittedName>
</protein>
<comment type="caution">
    <text evidence="3">The sequence shown here is derived from an EMBL/GenBank/DDBJ whole genome shotgun (WGS) entry which is preliminary data.</text>
</comment>
<gene>
    <name evidence="3" type="ORF">E1301_Tti001350</name>
</gene>
<dbReference type="InterPro" id="IPR036322">
    <property type="entry name" value="WD40_repeat_dom_sf"/>
</dbReference>
<reference evidence="3 4" key="1">
    <citation type="journal article" date="2019" name="Mol. Ecol. Resour.">
        <title>Chromosome-level genome assembly of Triplophysa tibetana, a fish adapted to the harsh high-altitude environment of the Tibetan Plateau.</title>
        <authorList>
            <person name="Yang X."/>
            <person name="Liu H."/>
            <person name="Ma Z."/>
            <person name="Zou Y."/>
            <person name="Zou M."/>
            <person name="Mao Y."/>
            <person name="Li X."/>
            <person name="Wang H."/>
            <person name="Chen T."/>
            <person name="Wang W."/>
            <person name="Yang R."/>
        </authorList>
    </citation>
    <scope>NUCLEOTIDE SEQUENCE [LARGE SCALE GENOMIC DNA]</scope>
    <source>
        <strain evidence="3">TTIB1903HZAU</strain>
        <tissue evidence="3">Muscle</tissue>
    </source>
</reference>
<evidence type="ECO:0000256" key="2">
    <source>
        <dbReference type="ARBA" id="ARBA00022737"/>
    </source>
</evidence>
<dbReference type="SUPFAM" id="SSF50978">
    <property type="entry name" value="WD40 repeat-like"/>
    <property type="match status" value="1"/>
</dbReference>
<keyword evidence="1" id="KW-0853">WD repeat</keyword>
<dbReference type="GO" id="GO:0019882">
    <property type="term" value="P:antigen processing and presentation"/>
    <property type="evidence" value="ECO:0007669"/>
    <property type="project" value="TreeGrafter"/>
</dbReference>
<dbReference type="SUPFAM" id="SSF81837">
    <property type="entry name" value="BEACH domain"/>
    <property type="match status" value="1"/>
</dbReference>
<dbReference type="Proteomes" id="UP000324632">
    <property type="component" value="Chromosome 8"/>
</dbReference>
<name>A0A5A9PB43_9TELE</name>
<evidence type="ECO:0000313" key="3">
    <source>
        <dbReference type="EMBL" id="KAA0718056.1"/>
    </source>
</evidence>
<sequence>MQDGTALGDVVLPPWAKGDPQELIRMHRKSFGMCESLSDWGETVCATCPNINTIITSGKSTVVCVWDVSITKDKLKHMRLRQIWKTEYTRVQLPGHEKPSMSQGHVLSSAPEEADDGSWKWERNLVRCRELNRNPSASQRRGKVNPAITALAISRTHGTLLVGDAWGRVNGWSCEN</sequence>
<organism evidence="3 4">
    <name type="scientific">Triplophysa tibetana</name>
    <dbReference type="NCBI Taxonomy" id="1572043"/>
    <lineage>
        <taxon>Eukaryota</taxon>
        <taxon>Metazoa</taxon>
        <taxon>Chordata</taxon>
        <taxon>Craniata</taxon>
        <taxon>Vertebrata</taxon>
        <taxon>Euteleostomi</taxon>
        <taxon>Actinopterygii</taxon>
        <taxon>Neopterygii</taxon>
        <taxon>Teleostei</taxon>
        <taxon>Ostariophysi</taxon>
        <taxon>Cypriniformes</taxon>
        <taxon>Nemacheilidae</taxon>
        <taxon>Triplophysa</taxon>
    </lineage>
</organism>
<dbReference type="EMBL" id="SOYY01000008">
    <property type="protein sequence ID" value="KAA0718056.1"/>
    <property type="molecule type" value="Genomic_DNA"/>
</dbReference>
<evidence type="ECO:0000256" key="1">
    <source>
        <dbReference type="ARBA" id="ARBA00022574"/>
    </source>
</evidence>
<keyword evidence="2" id="KW-0677">Repeat</keyword>
<proteinExistence type="predicted"/>